<reference evidence="2 3" key="1">
    <citation type="submission" date="2018-06" db="EMBL/GenBank/DDBJ databases">
        <title>Fusarium incarnatum-equiseti species complex species 28.</title>
        <authorList>
            <person name="Gardiner D.M."/>
        </authorList>
    </citation>
    <scope>NUCLEOTIDE SEQUENCE [LARGE SCALE GENOMIC DNA]</scope>
    <source>
        <strain evidence="2 3">FIESC_28</strain>
    </source>
</reference>
<protein>
    <recommendedName>
        <fullName evidence="1">10TM putative phosphate transporter extracellular tail domain-containing protein</fullName>
    </recommendedName>
</protein>
<keyword evidence="3" id="KW-1185">Reference proteome</keyword>
<comment type="caution">
    <text evidence="2">The sequence shown here is derived from an EMBL/GenBank/DDBJ whole genome shotgun (WGS) entry which is preliminary data.</text>
</comment>
<dbReference type="EMBL" id="QKXC01000018">
    <property type="protein sequence ID" value="RBR26544.1"/>
    <property type="molecule type" value="Genomic_DNA"/>
</dbReference>
<proteinExistence type="predicted"/>
<dbReference type="Proteomes" id="UP000253153">
    <property type="component" value="Unassembled WGS sequence"/>
</dbReference>
<dbReference type="GeneID" id="41990108"/>
<evidence type="ECO:0000313" key="2">
    <source>
        <dbReference type="EMBL" id="RBR26544.1"/>
    </source>
</evidence>
<evidence type="ECO:0000313" key="3">
    <source>
        <dbReference type="Proteomes" id="UP000253153"/>
    </source>
</evidence>
<evidence type="ECO:0000259" key="1">
    <source>
        <dbReference type="Pfam" id="PF12621"/>
    </source>
</evidence>
<sequence length="170" mass="19444">MFVLIGTVLFQIFINWRFGPLLRYLPTGLGNHNAEVRDQAEAMEEDTFSMSHNAHETYNINDSTYGHSSAQGERPITEDAELPTTLLEVTASQKEKLIAAAFDHIVLSHRQLRVWIPQDKLNISVDEVRQTKQFGDEISISSEGASLDDQDRVVYKRYPPDFFYLARVKL</sequence>
<dbReference type="AlphaFoldDB" id="A0A366SB39"/>
<dbReference type="RefSeq" id="XP_031021135.1">
    <property type="nucleotide sequence ID" value="XM_031154812.1"/>
</dbReference>
<name>A0A366SB39_9HYPO</name>
<accession>A0A366SB39</accession>
<feature type="domain" description="10TM putative phosphate transporter extracellular tail" evidence="1">
    <location>
        <begin position="91"/>
        <end position="161"/>
    </location>
</feature>
<dbReference type="Pfam" id="PF12621">
    <property type="entry name" value="PHM7_ext"/>
    <property type="match status" value="1"/>
</dbReference>
<organism evidence="2 3">
    <name type="scientific">Fusarium coffeatum</name>
    <dbReference type="NCBI Taxonomy" id="231269"/>
    <lineage>
        <taxon>Eukaryota</taxon>
        <taxon>Fungi</taxon>
        <taxon>Dikarya</taxon>
        <taxon>Ascomycota</taxon>
        <taxon>Pezizomycotina</taxon>
        <taxon>Sordariomycetes</taxon>
        <taxon>Hypocreomycetidae</taxon>
        <taxon>Hypocreales</taxon>
        <taxon>Nectriaceae</taxon>
        <taxon>Fusarium</taxon>
        <taxon>Fusarium incarnatum-equiseti species complex</taxon>
    </lineage>
</organism>
<dbReference type="InterPro" id="IPR022257">
    <property type="entry name" value="PHM7_ext"/>
</dbReference>
<gene>
    <name evidence="2" type="ORF">FIESC28_00661</name>
</gene>